<keyword evidence="1" id="KW-0472">Membrane</keyword>
<feature type="transmembrane region" description="Helical" evidence="1">
    <location>
        <begin position="112"/>
        <end position="134"/>
    </location>
</feature>
<keyword evidence="1" id="KW-1133">Transmembrane helix</keyword>
<feature type="transmembrane region" description="Helical" evidence="1">
    <location>
        <begin position="31"/>
        <end position="51"/>
    </location>
</feature>
<evidence type="ECO:0000313" key="3">
    <source>
        <dbReference type="Proteomes" id="UP000256695"/>
    </source>
</evidence>
<dbReference type="OrthoDB" id="10000984at2"/>
<proteinExistence type="predicted"/>
<protein>
    <submittedName>
        <fullName evidence="2">Uncharacterized protein</fullName>
    </submittedName>
</protein>
<evidence type="ECO:0000313" key="2">
    <source>
        <dbReference type="EMBL" id="RDU71610.1"/>
    </source>
</evidence>
<sequence length="139" mass="16232">MCKIQCFLIVLLVDILVFLGLFVGFSEERMIAWNFEAGYLGFLFIAIANFFSLKKSIAKKLEGMQDLEIGEKKKRRFSHLVLGAQIFSSWLRILAYILLFLSLFFLMHFEQFVLWAYVCGIGISLFVVVLLQFWNLKKQ</sequence>
<organism evidence="2 3">
    <name type="scientific">Helicobacter anseris</name>
    <dbReference type="NCBI Taxonomy" id="375926"/>
    <lineage>
        <taxon>Bacteria</taxon>
        <taxon>Pseudomonadati</taxon>
        <taxon>Campylobacterota</taxon>
        <taxon>Epsilonproteobacteria</taxon>
        <taxon>Campylobacterales</taxon>
        <taxon>Helicobacteraceae</taxon>
        <taxon>Helicobacter</taxon>
    </lineage>
</organism>
<comment type="caution">
    <text evidence="2">The sequence shown here is derived from an EMBL/GenBank/DDBJ whole genome shotgun (WGS) entry which is preliminary data.</text>
</comment>
<dbReference type="AlphaFoldDB" id="A0A3D8J2Y0"/>
<accession>A0A3D8J2Y0</accession>
<reference evidence="2 3" key="1">
    <citation type="submission" date="2018-04" db="EMBL/GenBank/DDBJ databases">
        <title>Novel Campyloabacter and Helicobacter Species and Strains.</title>
        <authorList>
            <person name="Mannion A.J."/>
            <person name="Shen Z."/>
            <person name="Fox J.G."/>
        </authorList>
    </citation>
    <scope>NUCLEOTIDE SEQUENCE [LARGE SCALE GENOMIC DNA]</scope>
    <source>
        <strain evidence="2 3">MIT 04-9362</strain>
    </source>
</reference>
<dbReference type="RefSeq" id="WP_115579630.1">
    <property type="nucleotide sequence ID" value="NZ_NXLX01000026.1"/>
</dbReference>
<keyword evidence="1" id="KW-0812">Transmembrane</keyword>
<name>A0A3D8J2Y0_9HELI</name>
<feature type="transmembrane region" description="Helical" evidence="1">
    <location>
        <begin position="80"/>
        <end position="106"/>
    </location>
</feature>
<dbReference type="Proteomes" id="UP000256695">
    <property type="component" value="Unassembled WGS sequence"/>
</dbReference>
<evidence type="ECO:0000256" key="1">
    <source>
        <dbReference type="SAM" id="Phobius"/>
    </source>
</evidence>
<gene>
    <name evidence="2" type="ORF">CQA57_07550</name>
</gene>
<keyword evidence="3" id="KW-1185">Reference proteome</keyword>
<dbReference type="EMBL" id="NXLX01000026">
    <property type="protein sequence ID" value="RDU71610.1"/>
    <property type="molecule type" value="Genomic_DNA"/>
</dbReference>
<feature type="transmembrane region" description="Helical" evidence="1">
    <location>
        <begin position="7"/>
        <end position="25"/>
    </location>
</feature>